<organism evidence="2 3">
    <name type="scientific">Dactylococcopsis salina (strain PCC 8305)</name>
    <name type="common">Myxobactron salinum</name>
    <dbReference type="NCBI Taxonomy" id="13035"/>
    <lineage>
        <taxon>Bacteria</taxon>
        <taxon>Bacillati</taxon>
        <taxon>Cyanobacteriota</taxon>
        <taxon>Cyanophyceae</taxon>
        <taxon>Nodosilineales</taxon>
        <taxon>Cymatolegaceae</taxon>
        <taxon>Dactylococcopsis</taxon>
    </lineage>
</organism>
<dbReference type="KEGG" id="dsl:Dacsa_1826"/>
<evidence type="ECO:0000259" key="1">
    <source>
        <dbReference type="Pfam" id="PF04151"/>
    </source>
</evidence>
<sequence>MVSRFSIPLFFGTLLLLTVPFITPIKAQSILYNPLSLPMNRKINDRLSAKDIPTGEGGFARDYQVRLEKNDQVSIDLKSEDFDSIVLLIAEDGTTVAENDDGPDGTTNSLLFTRITESGRYIVRVRAFGKTGGGDFTLKITRLQPIQGD</sequence>
<evidence type="ECO:0000313" key="2">
    <source>
        <dbReference type="EMBL" id="AFZ50483.1"/>
    </source>
</evidence>
<evidence type="ECO:0000313" key="3">
    <source>
        <dbReference type="Proteomes" id="UP000010482"/>
    </source>
</evidence>
<dbReference type="Pfam" id="PF04151">
    <property type="entry name" value="PPC"/>
    <property type="match status" value="1"/>
</dbReference>
<dbReference type="eggNOG" id="COG0265">
    <property type="taxonomic scope" value="Bacteria"/>
</dbReference>
<dbReference type="Proteomes" id="UP000010482">
    <property type="component" value="Chromosome"/>
</dbReference>
<name>K9YWH9_DACS8</name>
<dbReference type="Gene3D" id="2.60.120.380">
    <property type="match status" value="1"/>
</dbReference>
<dbReference type="EMBL" id="CP003944">
    <property type="protein sequence ID" value="AFZ50483.1"/>
    <property type="molecule type" value="Genomic_DNA"/>
</dbReference>
<dbReference type="HOGENOM" id="CLU_122370_0_0_3"/>
<reference evidence="2" key="1">
    <citation type="submission" date="2012-04" db="EMBL/GenBank/DDBJ databases">
        <title>Finished genome of Dactylococcopsis salina PCC 8305.</title>
        <authorList>
            <consortium name="US DOE Joint Genome Institute"/>
            <person name="Gugger M."/>
            <person name="Coursin T."/>
            <person name="Rippka R."/>
            <person name="Tandeau De Marsac N."/>
            <person name="Huntemann M."/>
            <person name="Wei C.-L."/>
            <person name="Han J."/>
            <person name="Detter J.C."/>
            <person name="Han C."/>
            <person name="Tapia R."/>
            <person name="Daligault H."/>
            <person name="Chen A."/>
            <person name="Krypides N."/>
            <person name="Mavromatis K."/>
            <person name="Markowitz V."/>
            <person name="Szeto E."/>
            <person name="Ivanova N."/>
            <person name="Ovchinnikova G."/>
            <person name="Pagani I."/>
            <person name="Pati A."/>
            <person name="Goodwin L."/>
            <person name="Peters L."/>
            <person name="Pitluck S."/>
            <person name="Woyke T."/>
            <person name="Kerfeld C."/>
        </authorList>
    </citation>
    <scope>NUCLEOTIDE SEQUENCE [LARGE SCALE GENOMIC DNA]</scope>
    <source>
        <strain evidence="2">PCC 8305</strain>
    </source>
</reference>
<keyword evidence="3" id="KW-1185">Reference proteome</keyword>
<dbReference type="STRING" id="13035.Dacsa_1826"/>
<gene>
    <name evidence="2" type="ORF">Dacsa_1826</name>
</gene>
<protein>
    <submittedName>
        <fullName evidence="2">Pre-peptidase</fullName>
    </submittedName>
</protein>
<accession>K9YWH9</accession>
<feature type="domain" description="Peptidase C-terminal archaeal/bacterial" evidence="1">
    <location>
        <begin position="62"/>
        <end position="127"/>
    </location>
</feature>
<dbReference type="RefSeq" id="WP_015229480.1">
    <property type="nucleotide sequence ID" value="NC_019780.1"/>
</dbReference>
<proteinExistence type="predicted"/>
<dbReference type="OrthoDB" id="512410at2"/>
<dbReference type="InterPro" id="IPR007280">
    <property type="entry name" value="Peptidase_C_arc/bac"/>
</dbReference>
<dbReference type="PATRIC" id="fig|13035.3.peg.2067"/>
<dbReference type="AlphaFoldDB" id="K9YWH9"/>